<proteinExistence type="predicted"/>
<evidence type="ECO:0000313" key="3">
    <source>
        <dbReference type="Proteomes" id="UP000265515"/>
    </source>
</evidence>
<dbReference type="PANTHER" id="PTHR36402:SF1">
    <property type="entry name" value="EXPRESSED PROTEIN"/>
    <property type="match status" value="1"/>
</dbReference>
<dbReference type="AlphaFoldDB" id="A0A388LQH9"/>
<keyword evidence="3" id="KW-1185">Reference proteome</keyword>
<dbReference type="EMBL" id="BFEA01000476">
    <property type="protein sequence ID" value="GBG84452.1"/>
    <property type="molecule type" value="Genomic_DNA"/>
</dbReference>
<protein>
    <submittedName>
        <fullName evidence="2">Uncharacterized protein</fullName>
    </submittedName>
</protein>
<feature type="coiled-coil region" evidence="1">
    <location>
        <begin position="77"/>
        <end position="104"/>
    </location>
</feature>
<organism evidence="2 3">
    <name type="scientific">Chara braunii</name>
    <name type="common">Braun's stonewort</name>
    <dbReference type="NCBI Taxonomy" id="69332"/>
    <lineage>
        <taxon>Eukaryota</taxon>
        <taxon>Viridiplantae</taxon>
        <taxon>Streptophyta</taxon>
        <taxon>Charophyceae</taxon>
        <taxon>Charales</taxon>
        <taxon>Characeae</taxon>
        <taxon>Chara</taxon>
    </lineage>
</organism>
<evidence type="ECO:0000256" key="1">
    <source>
        <dbReference type="SAM" id="Coils"/>
    </source>
</evidence>
<reference evidence="2 3" key="1">
    <citation type="journal article" date="2018" name="Cell">
        <title>The Chara Genome: Secondary Complexity and Implications for Plant Terrestrialization.</title>
        <authorList>
            <person name="Nishiyama T."/>
            <person name="Sakayama H."/>
            <person name="Vries J.D."/>
            <person name="Buschmann H."/>
            <person name="Saint-Marcoux D."/>
            <person name="Ullrich K.K."/>
            <person name="Haas F.B."/>
            <person name="Vanderstraeten L."/>
            <person name="Becker D."/>
            <person name="Lang D."/>
            <person name="Vosolsobe S."/>
            <person name="Rombauts S."/>
            <person name="Wilhelmsson P.K.I."/>
            <person name="Janitza P."/>
            <person name="Kern R."/>
            <person name="Heyl A."/>
            <person name="Rumpler F."/>
            <person name="Villalobos L.I.A.C."/>
            <person name="Clay J.M."/>
            <person name="Skokan R."/>
            <person name="Toyoda A."/>
            <person name="Suzuki Y."/>
            <person name="Kagoshima H."/>
            <person name="Schijlen E."/>
            <person name="Tajeshwar N."/>
            <person name="Catarino B."/>
            <person name="Hetherington A.J."/>
            <person name="Saltykova A."/>
            <person name="Bonnot C."/>
            <person name="Breuninger H."/>
            <person name="Symeonidi A."/>
            <person name="Radhakrishnan G.V."/>
            <person name="Van Nieuwerburgh F."/>
            <person name="Deforce D."/>
            <person name="Chang C."/>
            <person name="Karol K.G."/>
            <person name="Hedrich R."/>
            <person name="Ulvskov P."/>
            <person name="Glockner G."/>
            <person name="Delwiche C.F."/>
            <person name="Petrasek J."/>
            <person name="Van de Peer Y."/>
            <person name="Friml J."/>
            <person name="Beilby M."/>
            <person name="Dolan L."/>
            <person name="Kohara Y."/>
            <person name="Sugano S."/>
            <person name="Fujiyama A."/>
            <person name="Delaux P.-M."/>
            <person name="Quint M."/>
            <person name="TheiBen G."/>
            <person name="Hagemann M."/>
            <person name="Harholt J."/>
            <person name="Dunand C."/>
            <person name="Zachgo S."/>
            <person name="Langdale J."/>
            <person name="Maumus F."/>
            <person name="Straeten D.V.D."/>
            <person name="Gould S.B."/>
            <person name="Rensing S.A."/>
        </authorList>
    </citation>
    <scope>NUCLEOTIDE SEQUENCE [LARGE SCALE GENOMIC DNA]</scope>
    <source>
        <strain evidence="2 3">S276</strain>
    </source>
</reference>
<comment type="caution">
    <text evidence="2">The sequence shown here is derived from an EMBL/GenBank/DDBJ whole genome shotgun (WGS) entry which is preliminary data.</text>
</comment>
<evidence type="ECO:0000313" key="2">
    <source>
        <dbReference type="EMBL" id="GBG84452.1"/>
    </source>
</evidence>
<dbReference type="OrthoDB" id="1938107at2759"/>
<accession>A0A388LQH9</accession>
<dbReference type="PANTHER" id="PTHR36402">
    <property type="entry name" value="EXPRESSED PROTEIN"/>
    <property type="match status" value="1"/>
</dbReference>
<keyword evidence="1" id="KW-0175">Coiled coil</keyword>
<dbReference type="Proteomes" id="UP000265515">
    <property type="component" value="Unassembled WGS sequence"/>
</dbReference>
<name>A0A388LQH9_CHABU</name>
<gene>
    <name evidence="2" type="ORF">CBR_g38736</name>
</gene>
<dbReference type="Gramene" id="GBG84452">
    <property type="protein sequence ID" value="GBG84452"/>
    <property type="gene ID" value="CBR_g38736"/>
</dbReference>
<sequence>MLSLRVLRNTVRGTIRAHPPCNLHACARALAGFQSSAVSAAKEDSSKPKVTHGHDPSFIREMKQYKSKVSDLRKVFAEEVAARNRDVERKIKEKRERQMVHREEVLRAKSERSVQRAAQIVEEVKLAKTRGEDERKARYARLVRSEQNLSKKKARTTALLRQESVTWIEPDQLQSRIFQALADPHAL</sequence>